<protein>
    <submittedName>
        <fullName evidence="1">DUF2961 domain-containing protein</fullName>
    </submittedName>
</protein>
<organism evidence="1 2">
    <name type="scientific">Hungatella hathewayi</name>
    <dbReference type="NCBI Taxonomy" id="154046"/>
    <lineage>
        <taxon>Bacteria</taxon>
        <taxon>Bacillati</taxon>
        <taxon>Bacillota</taxon>
        <taxon>Clostridia</taxon>
        <taxon>Lachnospirales</taxon>
        <taxon>Lachnospiraceae</taxon>
        <taxon>Hungatella</taxon>
    </lineage>
</organism>
<gene>
    <name evidence="1" type="ORF">DXD79_28245</name>
</gene>
<name>A0A374P1I3_9FIRM</name>
<dbReference type="RefSeq" id="WP_117633151.1">
    <property type="nucleotide sequence ID" value="NZ_QSON01000020.1"/>
</dbReference>
<evidence type="ECO:0000313" key="1">
    <source>
        <dbReference type="EMBL" id="RGI97318.1"/>
    </source>
</evidence>
<dbReference type="Proteomes" id="UP000263014">
    <property type="component" value="Unassembled WGS sequence"/>
</dbReference>
<dbReference type="Gene3D" id="2.60.120.1390">
    <property type="match status" value="1"/>
</dbReference>
<reference evidence="1 2" key="1">
    <citation type="submission" date="2018-08" db="EMBL/GenBank/DDBJ databases">
        <title>A genome reference for cultivated species of the human gut microbiota.</title>
        <authorList>
            <person name="Zou Y."/>
            <person name="Xue W."/>
            <person name="Luo G."/>
        </authorList>
    </citation>
    <scope>NUCLEOTIDE SEQUENCE [LARGE SCALE GENOMIC DNA]</scope>
    <source>
        <strain evidence="1 2">TM09-12</strain>
    </source>
</reference>
<dbReference type="InterPro" id="IPR021345">
    <property type="entry name" value="DUF2961"/>
</dbReference>
<evidence type="ECO:0000313" key="2">
    <source>
        <dbReference type="Proteomes" id="UP000263014"/>
    </source>
</evidence>
<dbReference type="Pfam" id="PF11175">
    <property type="entry name" value="DUF2961"/>
    <property type="match status" value="1"/>
</dbReference>
<accession>A0A374P1I3</accession>
<dbReference type="EMBL" id="QSON01000020">
    <property type="protein sequence ID" value="RGI97318.1"/>
    <property type="molecule type" value="Genomic_DNA"/>
</dbReference>
<dbReference type="AlphaFoldDB" id="A0A374P1I3"/>
<sequence length="372" mass="42498">MNSWQQNSPLGGLPFVKNARSRRESSYDRTGGNRDFVVVPPKETKVIADIKGAGIIKHIWITTRCYEPQYLRKIVIEMYWDGEKNPSVRAPLGDFFGVGHATCRHFVSLPINMVFTKHRGPAGPFAAAMNCYFPMPFVEGARIQVINECSESIENLFYMIDYELIQEAPPEEMGRFHAVWNSALPCKKIIPEKHQPEGPWDLPGVNVTGKDNYVILEAEGKGQYVGCVLNIDNHDVGEQIYTWPGEGDDMIFIDGEIWPPSMHGTGTEDYFCAAWGFPSGEYDAPYHGISLGSDPQEHFGKWSLYRFHIEDPVHFDKSIRVTIEHGHANDQGNDYSSVAYWYQIEPHAPLLDLPEVEKRLTRRWPEHGLWWR</sequence>
<proteinExistence type="predicted"/>
<comment type="caution">
    <text evidence="1">The sequence shown here is derived from an EMBL/GenBank/DDBJ whole genome shotgun (WGS) entry which is preliminary data.</text>
</comment>